<keyword evidence="2" id="KW-0812">Transmembrane</keyword>
<evidence type="ECO:0000259" key="3">
    <source>
        <dbReference type="Pfam" id="PF02397"/>
    </source>
</evidence>
<dbReference type="AlphaFoldDB" id="A0A8I0DM30"/>
<feature type="domain" description="Bacterial sugar transferase" evidence="3">
    <location>
        <begin position="7"/>
        <end position="181"/>
    </location>
</feature>
<keyword evidence="5" id="KW-1185">Reference proteome</keyword>
<keyword evidence="2" id="KW-0472">Membrane</keyword>
<gene>
    <name evidence="4" type="ORF">H8R92_00535</name>
</gene>
<dbReference type="EMBL" id="JACOOQ010000001">
    <property type="protein sequence ID" value="MBC5638934.1"/>
    <property type="molecule type" value="Genomic_DNA"/>
</dbReference>
<dbReference type="PANTHER" id="PTHR30576:SF8">
    <property type="entry name" value="UNDECAPRENYL-PHOSPHATE GALACTOSE PHOSPHOTRANSFERASE"/>
    <property type="match status" value="1"/>
</dbReference>
<protein>
    <submittedName>
        <fullName evidence="4">Sugar transferase</fullName>
    </submittedName>
</protein>
<comment type="similarity">
    <text evidence="1">Belongs to the bacterial sugar transferase family.</text>
</comment>
<proteinExistence type="inferred from homology"/>
<feature type="transmembrane region" description="Helical" evidence="2">
    <location>
        <begin position="12"/>
        <end position="35"/>
    </location>
</feature>
<dbReference type="PANTHER" id="PTHR30576">
    <property type="entry name" value="COLANIC BIOSYNTHESIS UDP-GLUCOSE LIPID CARRIER TRANSFERASE"/>
    <property type="match status" value="1"/>
</dbReference>
<comment type="caution">
    <text evidence="4">The sequence shown here is derived from an EMBL/GenBank/DDBJ whole genome shotgun (WGS) entry which is preliminary data.</text>
</comment>
<evidence type="ECO:0000256" key="2">
    <source>
        <dbReference type="SAM" id="Phobius"/>
    </source>
</evidence>
<reference evidence="4" key="1">
    <citation type="submission" date="2020-08" db="EMBL/GenBank/DDBJ databases">
        <title>Genome public.</title>
        <authorList>
            <person name="Liu C."/>
            <person name="Sun Q."/>
        </authorList>
    </citation>
    <scope>NUCLEOTIDE SEQUENCE</scope>
    <source>
        <strain evidence="4">NSJ-42</strain>
    </source>
</reference>
<name>A0A8I0DM30_9CLOT</name>
<keyword evidence="4" id="KW-0808">Transferase</keyword>
<organism evidence="4 5">
    <name type="scientific">Clostridium lentum</name>
    <dbReference type="NCBI Taxonomy" id="2763037"/>
    <lineage>
        <taxon>Bacteria</taxon>
        <taxon>Bacillati</taxon>
        <taxon>Bacillota</taxon>
        <taxon>Clostridia</taxon>
        <taxon>Eubacteriales</taxon>
        <taxon>Clostridiaceae</taxon>
        <taxon>Clostridium</taxon>
    </lineage>
</organism>
<accession>A0A8I0DM30</accession>
<sequence>MLYEIAKRFLDIIISLTALVVLSPILIIVAILVYFNLGSPVFFVQERVGKDNKVFKMIKFRSMKDSKDKNGNYLSDEERLTPFGAKLRSLSVDELPELINILKGDMSIVGPRPLLTQYLSLYSEEQSKRHDVRPGLTGWAQINGRNSITWTEKFNLDVWYVKNRNLLLDLKIIFLTMKKVIIKEGINQENNATMEYFNGSN</sequence>
<evidence type="ECO:0000313" key="5">
    <source>
        <dbReference type="Proteomes" id="UP000662088"/>
    </source>
</evidence>
<dbReference type="Proteomes" id="UP000662088">
    <property type="component" value="Unassembled WGS sequence"/>
</dbReference>
<dbReference type="InterPro" id="IPR003362">
    <property type="entry name" value="Bact_transf"/>
</dbReference>
<evidence type="ECO:0000313" key="4">
    <source>
        <dbReference type="EMBL" id="MBC5638934.1"/>
    </source>
</evidence>
<dbReference type="GO" id="GO:0016780">
    <property type="term" value="F:phosphotransferase activity, for other substituted phosphate groups"/>
    <property type="evidence" value="ECO:0007669"/>
    <property type="project" value="TreeGrafter"/>
</dbReference>
<dbReference type="Pfam" id="PF02397">
    <property type="entry name" value="Bac_transf"/>
    <property type="match status" value="1"/>
</dbReference>
<keyword evidence="2" id="KW-1133">Transmembrane helix</keyword>
<evidence type="ECO:0000256" key="1">
    <source>
        <dbReference type="ARBA" id="ARBA00006464"/>
    </source>
</evidence>